<dbReference type="InterPro" id="IPR032466">
    <property type="entry name" value="Metal_Hydrolase"/>
</dbReference>
<organism evidence="1 2">
    <name type="scientific">Scardovia wiggsiae F0424</name>
    <dbReference type="NCBI Taxonomy" id="857290"/>
    <lineage>
        <taxon>Bacteria</taxon>
        <taxon>Bacillati</taxon>
        <taxon>Actinomycetota</taxon>
        <taxon>Actinomycetes</taxon>
        <taxon>Bifidobacteriales</taxon>
        <taxon>Bifidobacteriaceae</taxon>
        <taxon>Scardovia</taxon>
    </lineage>
</organism>
<dbReference type="AlphaFoldDB" id="J0LPC5"/>
<proteinExistence type="predicted"/>
<dbReference type="RefSeq" id="WP_007147523.1">
    <property type="nucleotide sequence ID" value="NZ_AKCI01000001.1"/>
</dbReference>
<keyword evidence="2" id="KW-1185">Reference proteome</keyword>
<dbReference type="HOGENOM" id="CLU_1467234_0_0_11"/>
<sequence length="184" mass="20661">MIIDGHQHVMLPTTFQLAKMDEAGVDKAVLFTTTPHVEKAEKATLKEISREMAVLYNILNGSYTVEERLAKIKEIITELKTAISVAPDRFAGFGTTPLGLSEEETSQWVEDYVVSNSFKGVGEYTPGSCSCSTSPYYLSQCLLHCLLQISDPPSPILPYIKSYQNYQEICRDNRGLRRDTRIVF</sequence>
<dbReference type="eggNOG" id="COG2159">
    <property type="taxonomic scope" value="Bacteria"/>
</dbReference>
<dbReference type="EMBL" id="AGZS01000001">
    <property type="protein sequence ID" value="EJD65692.1"/>
    <property type="molecule type" value="Genomic_DNA"/>
</dbReference>
<evidence type="ECO:0008006" key="3">
    <source>
        <dbReference type="Google" id="ProtNLM"/>
    </source>
</evidence>
<evidence type="ECO:0000313" key="1">
    <source>
        <dbReference type="EMBL" id="EJD65692.1"/>
    </source>
</evidence>
<evidence type="ECO:0000313" key="2">
    <source>
        <dbReference type="Proteomes" id="UP000006415"/>
    </source>
</evidence>
<reference evidence="1 2" key="1">
    <citation type="submission" date="2012-01" db="EMBL/GenBank/DDBJ databases">
        <title>The Genome Sequence of Scardovia wiggsiae F0424.</title>
        <authorList>
            <consortium name="The Broad Institute Genome Sequencing Platform"/>
            <person name="Earl A."/>
            <person name="Ward D."/>
            <person name="Feldgarden M."/>
            <person name="Gevers D."/>
            <person name="Izard J."/>
            <person name="Ganesan A."/>
            <person name="Baranova O.V."/>
            <person name="Blanton J.M."/>
            <person name="Tanner A.C."/>
            <person name="Mathney J."/>
            <person name="Dewhirst F.E."/>
            <person name="Young S.K."/>
            <person name="Zeng Q."/>
            <person name="Gargeya S."/>
            <person name="Fitzgerald M."/>
            <person name="Haas B."/>
            <person name="Abouelleil A."/>
            <person name="Alvarado L."/>
            <person name="Arachchi H.M."/>
            <person name="Berlin A."/>
            <person name="Chapman S.B."/>
            <person name="Gearin G."/>
            <person name="Goldberg J."/>
            <person name="Griggs A."/>
            <person name="Gujja S."/>
            <person name="Hansen M."/>
            <person name="Heiman D."/>
            <person name="Howarth C."/>
            <person name="Larimer J."/>
            <person name="Lui A."/>
            <person name="MacDonald P.J.P."/>
            <person name="McCowen C."/>
            <person name="Montmayeur A."/>
            <person name="Murphy C."/>
            <person name="Neiman D."/>
            <person name="Pearson M."/>
            <person name="Priest M."/>
            <person name="Roberts A."/>
            <person name="Saif S."/>
            <person name="Shea T."/>
            <person name="Sisk P."/>
            <person name="Stolte C."/>
            <person name="Sykes S."/>
            <person name="Wortman J."/>
            <person name="Nusbaum C."/>
            <person name="Birren B."/>
        </authorList>
    </citation>
    <scope>NUCLEOTIDE SEQUENCE [LARGE SCALE GENOMIC DNA]</scope>
    <source>
        <strain evidence="1 2">F0424</strain>
    </source>
</reference>
<dbReference type="Gene3D" id="3.20.20.140">
    <property type="entry name" value="Metal-dependent hydrolases"/>
    <property type="match status" value="1"/>
</dbReference>
<comment type="caution">
    <text evidence="1">The sequence shown here is derived from an EMBL/GenBank/DDBJ whole genome shotgun (WGS) entry which is preliminary data.</text>
</comment>
<dbReference type="SUPFAM" id="SSF51556">
    <property type="entry name" value="Metallo-dependent hydrolases"/>
    <property type="match status" value="1"/>
</dbReference>
<name>J0LPC5_9BIFI</name>
<protein>
    <recommendedName>
        <fullName evidence="3">Amidohydrolase-related domain-containing protein</fullName>
    </recommendedName>
</protein>
<accession>J0LPC5</accession>
<dbReference type="Proteomes" id="UP000006415">
    <property type="component" value="Unassembled WGS sequence"/>
</dbReference>
<gene>
    <name evidence="1" type="ORF">HMPREF9156_00456</name>
</gene>
<dbReference type="OrthoDB" id="1407586at2"/>
<dbReference type="STRING" id="857290.HMPREF9156_00456"/>